<gene>
    <name evidence="1" type="ORF">HQ497_13265</name>
</gene>
<comment type="caution">
    <text evidence="1">The sequence shown here is derived from an EMBL/GenBank/DDBJ whole genome shotgun (WGS) entry which is preliminary data.</text>
</comment>
<evidence type="ECO:0000313" key="1">
    <source>
        <dbReference type="EMBL" id="NQV66324.1"/>
    </source>
</evidence>
<dbReference type="InterPro" id="IPR036388">
    <property type="entry name" value="WH-like_DNA-bd_sf"/>
</dbReference>
<dbReference type="Gene3D" id="1.10.10.10">
    <property type="entry name" value="Winged helix-like DNA-binding domain superfamily/Winged helix DNA-binding domain"/>
    <property type="match status" value="1"/>
</dbReference>
<reference evidence="1" key="1">
    <citation type="submission" date="2020-05" db="EMBL/GenBank/DDBJ databases">
        <title>Sulfur intermediates as new biogeochemical hubs in an aquatic model microbial ecosystem.</title>
        <authorList>
            <person name="Vigneron A."/>
        </authorList>
    </citation>
    <scope>NUCLEOTIDE SEQUENCE</scope>
    <source>
        <strain evidence="1">Bin.250</strain>
    </source>
</reference>
<organism evidence="1 2">
    <name type="scientific">SAR86 cluster bacterium</name>
    <dbReference type="NCBI Taxonomy" id="2030880"/>
    <lineage>
        <taxon>Bacteria</taxon>
        <taxon>Pseudomonadati</taxon>
        <taxon>Pseudomonadota</taxon>
        <taxon>Gammaproteobacteria</taxon>
        <taxon>SAR86 cluster</taxon>
    </lineage>
</organism>
<dbReference type="Proteomes" id="UP000754644">
    <property type="component" value="Unassembled WGS sequence"/>
</dbReference>
<name>A0A972VZQ2_9GAMM</name>
<proteinExistence type="predicted"/>
<dbReference type="AlphaFoldDB" id="A0A972VZQ2"/>
<dbReference type="GO" id="GO:0006351">
    <property type="term" value="P:DNA-templated transcription"/>
    <property type="evidence" value="ECO:0007669"/>
    <property type="project" value="TreeGrafter"/>
</dbReference>
<evidence type="ECO:0000313" key="2">
    <source>
        <dbReference type="Proteomes" id="UP000754644"/>
    </source>
</evidence>
<evidence type="ECO:0008006" key="3">
    <source>
        <dbReference type="Google" id="ProtNLM"/>
    </source>
</evidence>
<dbReference type="PANTHER" id="PTHR30319">
    <property type="entry name" value="PHENYLACETIC ACID REGULATOR-RELATED TRANSCRIPTIONAL REPRESSOR"/>
    <property type="match status" value="1"/>
</dbReference>
<dbReference type="PANTHER" id="PTHR30319:SF1">
    <property type="entry name" value="TRANSCRIPTIONAL REPRESSOR PAAX"/>
    <property type="match status" value="1"/>
</dbReference>
<dbReference type="Gene3D" id="3.30.70.2650">
    <property type="match status" value="1"/>
</dbReference>
<dbReference type="EMBL" id="JABMOJ010000499">
    <property type="protein sequence ID" value="NQV66324.1"/>
    <property type="molecule type" value="Genomic_DNA"/>
</dbReference>
<dbReference type="PROSITE" id="PS51257">
    <property type="entry name" value="PROKAR_LIPOPROTEIN"/>
    <property type="match status" value="1"/>
</dbReference>
<sequence>MKSVNIILDLLRTYMERGTSVANIMATGAMFGCSENQMRVNLSRLVAKGSIINFARGAYRLAETLDPVNDFIESWRLGEDRTKPWAHTWLLASSSADAAANNQNRHRWALYSHGFRPTPAACWIRPDNLALTHKQLELRLFQLGVCDDTMLASNAGINARWQKHWQTQFNMASLTQSYLQTYDSLTESMATLHRLPKQTAMKETFYLGGHAIQVLALDPLLPTEFLDGQPRRALWQAMLAYDSMGRELWADAETDKPYSIPTSKLAFQ</sequence>
<accession>A0A972VZQ2</accession>
<protein>
    <recommendedName>
        <fullName evidence="3">PaaX family transcriptional regulator</fullName>
    </recommendedName>
</protein>